<accession>A0AC59EX59</accession>
<evidence type="ECO:0000313" key="2">
    <source>
        <dbReference type="Proteomes" id="UP000204225"/>
    </source>
</evidence>
<evidence type="ECO:0000313" key="1">
    <source>
        <dbReference type="EMBL" id="AGM15513.1"/>
    </source>
</evidence>
<dbReference type="EMBL" id="KC662249">
    <property type="protein sequence ID" value="AGM15513.1"/>
    <property type="molecule type" value="Genomic_DNA"/>
</dbReference>
<sequence length="756" mass="85591">MSILEEPEEGGISILSLESLEERRAVLTAIMGAIDYHESSISEFHTSEERIELLAQSKETFTRQIDSLERKNKTLLELIEKEPIKLQQLNQYSNDIDDLVNTNQFKIPNVKISKITGWASSDGVMSITLELSDSGTRQYGPVLPDNWSGGTKVGPFILEQTEFIVKIDKIASQTAGSLGNAIIFYTSSNRKYIIKGDNVEIDPSKFSEEKIFIVNRKYARWEWHEAEAKRQGYTLASIADSGENNKISTLLRSEGLGSAWAGGKRIRRGRGKGAETWKWVDGTPWTLKSAWNGGEPNDCCGGENYLHIYQNGRWNDLFPYDLPAVYSKLSERYTTNSVTSGGSDMGIIGITNIEDMTVETDSQYITDTVAMDNLKNLKKDVRELTALLDVNTDDYSTEFHANVDLLKKLRALIEEIDDEIKAINQLNDSVKDGFTNMNQIGDKITSVLNNIFGNSNNKPMREGMDGGDTKLNSPFYDYIQGLFSQTRQSLNSEMAITDRIEYEEERNYMLELISQKDNVLSNVLMDYMVNDTKGSNAEKVYEQLDQENRDKLRQIKMNDYNTKTMVEYSSILKFIVLLIVIMIPFLLLAKYEIMNRNVSLFFVVAIGFVGFVNIIYRMYRISRKDNKDFDKDIIPYDRKTAELMKEGKLKKKSGGGLGGFGITCIGEQCCTDGMLYDSTQNRCYATSENFGNFFENSIEAKNQVESEILDNDLHELSKEFSYIKEPFLSSSADLASFKTKALVDSLNNSSADKMMK</sequence>
<name>A0AC59EX59_9VIRU</name>
<reference evidence="1 2" key="1">
    <citation type="journal article" date="2013" name="Proc. Natl. Acad. Sci. U.S.A.">
        <title>Genome of Phaeocystis globosa virus PgV-16T highlights the common ancestry of the largest known DNA viruses infecting eukaryotes.</title>
        <authorList>
            <person name="Santini S."/>
            <person name="Jeudy S."/>
            <person name="Bartoli J."/>
            <person name="Poirot O."/>
            <person name="Lescot M."/>
            <person name="Abergel C."/>
            <person name="Barbe V."/>
            <person name="Wommack K.E."/>
            <person name="Noordeloos A.A."/>
            <person name="Brussaard C.P."/>
            <person name="Claverie J.M."/>
        </authorList>
    </citation>
    <scope>NUCLEOTIDE SEQUENCE [LARGE SCALE GENOMIC DNA]</scope>
    <source>
        <strain evidence="1 2">16T</strain>
    </source>
</reference>
<keyword evidence="2" id="KW-1185">Reference proteome</keyword>
<dbReference type="Proteomes" id="UP000204225">
    <property type="component" value="Segment"/>
</dbReference>
<protein>
    <submittedName>
        <fullName evidence="1">Uncharacterized protein</fullName>
    </submittedName>
</protein>
<proteinExistence type="predicted"/>
<organism evidence="1 2">
    <name type="scientific">Phaeocystis globosa virus PgV-16T</name>
    <dbReference type="NCBI Taxonomy" id="3071227"/>
    <lineage>
        <taxon>Viruses</taxon>
        <taxon>Varidnaviria</taxon>
        <taxon>Bamfordvirae</taxon>
        <taxon>Nucleocytoviricota</taxon>
        <taxon>Megaviricetes</taxon>
        <taxon>Imitervirales</taxon>
        <taxon>Mesomimiviridae</taxon>
        <taxon>Tethysvirus</taxon>
        <taxon>Tethysvirus hollandense</taxon>
    </lineage>
</organism>
<gene>
    <name evidence="1" type="ORF">PGCG_00202</name>
</gene>